<protein>
    <submittedName>
        <fullName evidence="3">Transglutaminase-like superfamily protein</fullName>
    </submittedName>
</protein>
<dbReference type="RefSeq" id="WP_074714031.1">
    <property type="nucleotide sequence ID" value="NZ_FNWV01000001.1"/>
</dbReference>
<dbReference type="Gene3D" id="3.10.620.30">
    <property type="match status" value="1"/>
</dbReference>
<dbReference type="InterPro" id="IPR052901">
    <property type="entry name" value="Bact_TGase-like"/>
</dbReference>
<dbReference type="InterPro" id="IPR038765">
    <property type="entry name" value="Papain-like_cys_pep_sf"/>
</dbReference>
<dbReference type="PANTHER" id="PTHR42736:SF1">
    <property type="entry name" value="PROTEIN-GLUTAMINE GAMMA-GLUTAMYLTRANSFERASE"/>
    <property type="match status" value="1"/>
</dbReference>
<feature type="domain" description="Transglutaminase-like" evidence="2">
    <location>
        <begin position="554"/>
        <end position="629"/>
    </location>
</feature>
<feature type="transmembrane region" description="Helical" evidence="1">
    <location>
        <begin position="153"/>
        <end position="168"/>
    </location>
</feature>
<sequence>MNEIKKTKSGLRSFLLRTLLDPVLWYTVLIMVSLMFHYRDRVNEDSQGYFFAAKWGVAAYIVGWLLFRIFDYMQKHHIIGFGIYGALMALFGFGVRASIDKGAEEYPISWLLWFLTPQDSVEYNSWYTLGFFILFFLFMASVIYYFTHVRYRIFMNFLIFIIPFAIYGKEYEKMPTLFIIFLAVGYILLMVYYRQLKDNETTEFVGRNRSWKVIAAYAMAFAALAAICPKPKITANRTYLETLINADKLTDRLDAMLNVFRNTSSGQQFRSSQVWGVYNAVADGPLRLKTETFTTYSFEKDEWHTELVDRSYSDNTEGSPIDVGSRMGLADAFLEAARLDSSFADKYGLEEYVEKGLNVPELKHAKFYSMAGIIGASKGGDTAPVPQFAVKMTECTRKGFIGRLRGGVIDAGNNKSFSSTERFEFDYSDDTFFESSYNRDFIEQINRADYETLLNDTKDILDWYSQEDSPEKSEEFDQIYKYFASEYVVYEEYRAALLDYGGKQRIKELADQITAGCETEYEKAFRLEQYFYNNDYIYDLSYKKKKGENAENFLFDTHTGVCYEYATAMVLLARAAGIPARYCEGYNMTNRESDLTFADANYYVTTQDAHGFPELYIKGYGWVSFEPTITDEVITTKDGSATEMLSRAGLVILLIGLLAVLFLFVYPWLTHKIFVFRSKKRSPKELVMAVMHRICKVYDIEDVNTSREVCGLVHEATGVDIEETAMLFDKSVYGEKPINENEKQRALEDYIRAYEAFRESRKRKGITNR</sequence>
<evidence type="ECO:0000313" key="4">
    <source>
        <dbReference type="Proteomes" id="UP000183190"/>
    </source>
</evidence>
<dbReference type="AlphaFoldDB" id="A0A1H6HQ49"/>
<evidence type="ECO:0000256" key="1">
    <source>
        <dbReference type="SAM" id="Phobius"/>
    </source>
</evidence>
<feature type="transmembrane region" description="Helical" evidence="1">
    <location>
        <begin position="79"/>
        <end position="99"/>
    </location>
</feature>
<dbReference type="SMART" id="SM00460">
    <property type="entry name" value="TGc"/>
    <property type="match status" value="1"/>
</dbReference>
<dbReference type="InterPro" id="IPR002931">
    <property type="entry name" value="Transglutaminase-like"/>
</dbReference>
<feature type="transmembrane region" description="Helical" evidence="1">
    <location>
        <begin position="48"/>
        <end position="67"/>
    </location>
</feature>
<feature type="transmembrane region" description="Helical" evidence="1">
    <location>
        <begin position="14"/>
        <end position="36"/>
    </location>
</feature>
<evidence type="ECO:0000259" key="2">
    <source>
        <dbReference type="SMART" id="SM00460"/>
    </source>
</evidence>
<feature type="transmembrane region" description="Helical" evidence="1">
    <location>
        <begin position="214"/>
        <end position="233"/>
    </location>
</feature>
<accession>A0A1H6HQ49</accession>
<proteinExistence type="predicted"/>
<gene>
    <name evidence="3" type="ORF">SAMN02910265_00183</name>
</gene>
<feature type="transmembrane region" description="Helical" evidence="1">
    <location>
        <begin position="648"/>
        <end position="669"/>
    </location>
</feature>
<name>A0A1H6HQ49_RUMFL</name>
<reference evidence="3 4" key="1">
    <citation type="submission" date="2016-10" db="EMBL/GenBank/DDBJ databases">
        <authorList>
            <person name="de Groot N.N."/>
        </authorList>
    </citation>
    <scope>NUCLEOTIDE SEQUENCE [LARGE SCALE GENOMIC DNA]</scope>
    <source>
        <strain evidence="3 4">YAD2003</strain>
    </source>
</reference>
<dbReference type="Pfam" id="PF01841">
    <property type="entry name" value="Transglut_core"/>
    <property type="match status" value="1"/>
</dbReference>
<evidence type="ECO:0000313" key="3">
    <source>
        <dbReference type="EMBL" id="SEH37930.1"/>
    </source>
</evidence>
<dbReference type="PANTHER" id="PTHR42736">
    <property type="entry name" value="PROTEIN-GLUTAMINE GAMMA-GLUTAMYLTRANSFERASE"/>
    <property type="match status" value="1"/>
</dbReference>
<keyword evidence="1" id="KW-0472">Membrane</keyword>
<keyword evidence="1" id="KW-1133">Transmembrane helix</keyword>
<feature type="transmembrane region" description="Helical" evidence="1">
    <location>
        <begin position="174"/>
        <end position="193"/>
    </location>
</feature>
<organism evidence="3 4">
    <name type="scientific">Ruminococcus flavefaciens</name>
    <dbReference type="NCBI Taxonomy" id="1265"/>
    <lineage>
        <taxon>Bacteria</taxon>
        <taxon>Bacillati</taxon>
        <taxon>Bacillota</taxon>
        <taxon>Clostridia</taxon>
        <taxon>Eubacteriales</taxon>
        <taxon>Oscillospiraceae</taxon>
        <taxon>Ruminococcus</taxon>
    </lineage>
</organism>
<dbReference type="SUPFAM" id="SSF54001">
    <property type="entry name" value="Cysteine proteinases"/>
    <property type="match status" value="1"/>
</dbReference>
<dbReference type="Proteomes" id="UP000183190">
    <property type="component" value="Unassembled WGS sequence"/>
</dbReference>
<dbReference type="EMBL" id="FNWV01000001">
    <property type="protein sequence ID" value="SEH37930.1"/>
    <property type="molecule type" value="Genomic_DNA"/>
</dbReference>
<dbReference type="OrthoDB" id="9804872at2"/>
<feature type="transmembrane region" description="Helical" evidence="1">
    <location>
        <begin position="126"/>
        <end position="146"/>
    </location>
</feature>
<keyword evidence="1" id="KW-0812">Transmembrane</keyword>